<dbReference type="EMBL" id="JAQQCL010000040">
    <property type="protein sequence ID" value="MFM0721155.1"/>
    <property type="molecule type" value="Genomic_DNA"/>
</dbReference>
<feature type="compositionally biased region" description="Polar residues" evidence="1">
    <location>
        <begin position="1"/>
        <end position="15"/>
    </location>
</feature>
<name>A0ABW9EPX6_9BURK</name>
<organism evidence="2 3">
    <name type="scientific">Paraburkholderia strydomiana</name>
    <dbReference type="NCBI Taxonomy" id="1245417"/>
    <lineage>
        <taxon>Bacteria</taxon>
        <taxon>Pseudomonadati</taxon>
        <taxon>Pseudomonadota</taxon>
        <taxon>Betaproteobacteria</taxon>
        <taxon>Burkholderiales</taxon>
        <taxon>Burkholderiaceae</taxon>
        <taxon>Paraburkholderia</taxon>
    </lineage>
</organism>
<proteinExistence type="predicted"/>
<accession>A0ABW9EPX6</accession>
<evidence type="ECO:0000313" key="3">
    <source>
        <dbReference type="Proteomes" id="UP001629392"/>
    </source>
</evidence>
<comment type="caution">
    <text evidence="2">The sequence shown here is derived from an EMBL/GenBank/DDBJ whole genome shotgun (WGS) entry which is preliminary data.</text>
</comment>
<reference evidence="2 3" key="1">
    <citation type="journal article" date="2024" name="Chem. Sci.">
        <title>Discovery of megapolipeptins by genome mining of a Burkholderiales bacteria collection.</title>
        <authorList>
            <person name="Paulo B.S."/>
            <person name="Recchia M.J.J."/>
            <person name="Lee S."/>
            <person name="Fergusson C.H."/>
            <person name="Romanowski S.B."/>
            <person name="Hernandez A."/>
            <person name="Krull N."/>
            <person name="Liu D.Y."/>
            <person name="Cavanagh H."/>
            <person name="Bos A."/>
            <person name="Gray C.A."/>
            <person name="Murphy B.T."/>
            <person name="Linington R.G."/>
            <person name="Eustaquio A.S."/>
        </authorList>
    </citation>
    <scope>NUCLEOTIDE SEQUENCE [LARGE SCALE GENOMIC DNA]</scope>
    <source>
        <strain evidence="2 3">RL17-350-BIC-E</strain>
    </source>
</reference>
<protein>
    <submittedName>
        <fullName evidence="2">Uncharacterized protein</fullName>
    </submittedName>
</protein>
<feature type="region of interest" description="Disordered" evidence="1">
    <location>
        <begin position="1"/>
        <end position="22"/>
    </location>
</feature>
<dbReference type="RefSeq" id="WP_408157144.1">
    <property type="nucleotide sequence ID" value="NZ_JAQQCL010000040.1"/>
</dbReference>
<keyword evidence="3" id="KW-1185">Reference proteome</keyword>
<dbReference type="NCBIfam" id="NF041817">
    <property type="entry name" value="Avs3b"/>
    <property type="match status" value="1"/>
</dbReference>
<evidence type="ECO:0000313" key="2">
    <source>
        <dbReference type="EMBL" id="MFM0721155.1"/>
    </source>
</evidence>
<dbReference type="Proteomes" id="UP001629392">
    <property type="component" value="Unassembled WGS sequence"/>
</dbReference>
<sequence length="251" mass="27674">MTTSESKQLPSSTFSEKMENCGPSDRVLALGQKLVEELGLEQSVDTLGRWMAHYIADLVTKAETATGDEKSVVERECSAAILALWKHRSELPDGRRPFQALEPVMRAIESLDPENDTPRYFRAARPPMDDAAETSEQARWLALVDGLDHSAKILIHYCLAEAAEAALDKSSEWVKLATAIDADGVPEIVIRVLSSTADMMKKPDPDEAMRSLLKDRIQRLHGFMEMAESLATTLEERLQAASSAGENTTDS</sequence>
<gene>
    <name evidence="2" type="ORF">PQQ73_33135</name>
</gene>
<evidence type="ECO:0000256" key="1">
    <source>
        <dbReference type="SAM" id="MobiDB-lite"/>
    </source>
</evidence>